<dbReference type="GO" id="GO:0042973">
    <property type="term" value="F:glucan endo-1,3-beta-D-glucosidase activity"/>
    <property type="evidence" value="ECO:0007669"/>
    <property type="project" value="UniProtKB-EC"/>
</dbReference>
<dbReference type="FunFam" id="2.70.98.30:FF:000006">
    <property type="entry name" value="Endo-1,3-beta-glucanase Engl1"/>
    <property type="match status" value="1"/>
</dbReference>
<evidence type="ECO:0000313" key="14">
    <source>
        <dbReference type="Proteomes" id="UP000189911"/>
    </source>
</evidence>
<dbReference type="Gene3D" id="2.70.98.30">
    <property type="entry name" value="Golgi alpha-mannosidase II, domain 4"/>
    <property type="match status" value="1"/>
</dbReference>
<dbReference type="Pfam" id="PF03639">
    <property type="entry name" value="Glyco_hydro_81"/>
    <property type="match status" value="1"/>
</dbReference>
<evidence type="ECO:0000256" key="3">
    <source>
        <dbReference type="ARBA" id="ARBA00012780"/>
    </source>
</evidence>
<evidence type="ECO:0000256" key="10">
    <source>
        <dbReference type="SAM" id="SignalP"/>
    </source>
</evidence>
<dbReference type="EMBL" id="LT598452">
    <property type="protein sequence ID" value="SCV01710.1"/>
    <property type="molecule type" value="Genomic_DNA"/>
</dbReference>
<reference evidence="14" key="1">
    <citation type="submission" date="2016-03" db="EMBL/GenBank/DDBJ databases">
        <authorList>
            <person name="Devillers Hugo."/>
        </authorList>
    </citation>
    <scope>NUCLEOTIDE SEQUENCE [LARGE SCALE GENOMIC DNA]</scope>
</reference>
<dbReference type="Gene3D" id="1.20.5.420">
    <property type="entry name" value="Immunoglobulin FC, subunit C"/>
    <property type="match status" value="1"/>
</dbReference>
<dbReference type="GO" id="GO:0052861">
    <property type="term" value="F:endo-1,3(4)-beta-glucanase activity"/>
    <property type="evidence" value="ECO:0007669"/>
    <property type="project" value="InterPro"/>
</dbReference>
<keyword evidence="14" id="KW-1185">Reference proteome</keyword>
<dbReference type="InterPro" id="IPR040451">
    <property type="entry name" value="GH81_N"/>
</dbReference>
<dbReference type="PROSITE" id="PS52008">
    <property type="entry name" value="GH81"/>
    <property type="match status" value="1"/>
</dbReference>
<evidence type="ECO:0000256" key="5">
    <source>
        <dbReference type="ARBA" id="ARBA00023277"/>
    </source>
</evidence>
<feature type="compositionally biased region" description="Low complexity" evidence="9">
    <location>
        <begin position="255"/>
        <end position="270"/>
    </location>
</feature>
<organism evidence="13 14">
    <name type="scientific">Lachancea nothofagi CBS 11611</name>
    <dbReference type="NCBI Taxonomy" id="1266666"/>
    <lineage>
        <taxon>Eukaryota</taxon>
        <taxon>Fungi</taxon>
        <taxon>Dikarya</taxon>
        <taxon>Ascomycota</taxon>
        <taxon>Saccharomycotina</taxon>
        <taxon>Saccharomycetes</taxon>
        <taxon>Saccharomycetales</taxon>
        <taxon>Saccharomycetaceae</taxon>
        <taxon>Lachancea</taxon>
    </lineage>
</organism>
<dbReference type="OrthoDB" id="4473401at2759"/>
<protein>
    <recommendedName>
        <fullName evidence="3">glucan endo-1,3-beta-D-glucosidase</fullName>
        <ecNumber evidence="3">3.2.1.39</ecNumber>
    </recommendedName>
</protein>
<sequence length="1304" mass="136869">MHSSLLVLILAYAQATKAIYLNATVNPVRGNLTTSVAYFDVSPGPFTPLMAQETDLVQTLDHETIAYGEVYVETPDKRPVRISAYVSATPSTGSQVEVTSAAQDSDLGSESEFLSSATGSPAQASIVPGTASGSEPLSSSLTSIPNSQTTSVGASVTKDSLSKISGTQSKHSSATITADSQSKATSAEIIASSQSEDSNAKITADSQSKATSAEVAASSQSKDSSAEVTADSQSKATSAEITAASQSKATGVQNASSRLSSSSVPSSASPVSQLLTNTASTSTSTIYTASNTVPTSQSASFVTTVSSRSDLPLVTHSLSSSTLSQSISTTYTAPRTVTNALNITIASSTFQSSAQLTSASSVGVSTIINGSAPVTIEFSSDAIHSITTSSSMTPSGSSLVATETLMSQNSSSTEPFVVIPTSESATASSHAPASTNATSFATVRTSVYANITTLISRTPDFTSPAASASSASGFSSISVRSSASVEATASSSTEGSLSTDSQATTLSASATSYSVSASSSFGSMASSTTLTSYTELTSSLPTSSTNSLTSNSVSSTIESSLTSSTTAISTTSSATSATTASVVSTVNLFNAIQTDAPPSVFARHSNPMDVSSGVSNNGSPYETNKFYTNLIVGDQSNAAFVYPFSLWKYSSNGASGFAVSHTTKDQYAFGSYDSAGNSQYLVNPLGIASMVFSAESFDESNFNMFVGDMTTSSCDVTINDGTTSNILEIPLVQGMGFSTGIYHGNLIPVIRTSAAFISLEQETSDILPTGILKYRVGLNSGSTWLVYVTLPDGHTEDSFSLTYSDTSSIVGSNAIDGLIIQFAVAPDTTSFETYYDNAAGMYPTSFELEGSSDGTSAEYSFNYQTEGKSASGKTMIFAFPHHLEALSSESQAALTGVTLQSTTKGTMEGLLTNSLSFAETLNTEIGWLPWSSQLGGQSISYSAEQLQLISETANSEININVWDSICGLNTYYLGKIIDKYSYILLTVSDILQDSQVTAAVLSNLKQALDNLTGNQQLYPLYYDTKFGGIVSSGDWASTSTGYDFGNTYYNDHHFHYGYIVHAAAVLGRIDSQQGGTWAQDNKDWVNALIRDVANPSSEDDFFPVSRMFDWFGGHSWAAGLFANPNGKNEESSSEDYNFAYGMKLWATVIGDSSMERRADLMVAVMKRSMNSYFLMAQDNQVEPSEIVGNQVAGILFDNIIDYTTYFGTAVQYKHGIHMLPITPVSSEIRTPAFVQQEWEGTLSGVAAELSDGWQGLLMLNQALYDPSGSYDFFSAADFSDNCLDSGMSRTWALAFSGGLAHTLG</sequence>
<evidence type="ECO:0000256" key="1">
    <source>
        <dbReference type="ARBA" id="ARBA00000382"/>
    </source>
</evidence>
<dbReference type="GO" id="GO:0000272">
    <property type="term" value="P:polysaccharide catabolic process"/>
    <property type="evidence" value="ECO:0007669"/>
    <property type="project" value="UniProtKB-KW"/>
</dbReference>
<evidence type="ECO:0000256" key="6">
    <source>
        <dbReference type="ARBA" id="ARBA00023295"/>
    </source>
</evidence>
<evidence type="ECO:0000256" key="8">
    <source>
        <dbReference type="ARBA" id="ARBA00023326"/>
    </source>
</evidence>
<dbReference type="InterPro" id="IPR005200">
    <property type="entry name" value="Endo-beta-glucanase"/>
</dbReference>
<feature type="compositionally biased region" description="Low complexity" evidence="9">
    <location>
        <begin position="129"/>
        <end position="143"/>
    </location>
</feature>
<feature type="domain" description="Glycosyl hydrolase family 81 N-terminal" evidence="11">
    <location>
        <begin position="607"/>
        <end position="932"/>
    </location>
</feature>
<keyword evidence="6" id="KW-0326">Glycosidase</keyword>
<dbReference type="GO" id="GO:0071555">
    <property type="term" value="P:cell wall organization"/>
    <property type="evidence" value="ECO:0007669"/>
    <property type="project" value="UniProtKB-KW"/>
</dbReference>
<keyword evidence="4" id="KW-0378">Hydrolase</keyword>
<keyword evidence="7" id="KW-0961">Cell wall biogenesis/degradation</keyword>
<dbReference type="PANTHER" id="PTHR31983:SF20">
    <property type="entry name" value="GLUCAN ENDO-1,3-BETA-D-GLUCOSIDASE 1"/>
    <property type="match status" value="1"/>
</dbReference>
<feature type="chain" id="PRO_5009236454" description="glucan endo-1,3-beta-D-glucosidase" evidence="10">
    <location>
        <begin position="19"/>
        <end position="1304"/>
    </location>
</feature>
<feature type="compositionally biased region" description="Polar residues" evidence="9">
    <location>
        <begin position="93"/>
        <end position="123"/>
    </location>
</feature>
<dbReference type="Gene3D" id="1.10.287.1170">
    <property type="entry name" value="glycoside hydrolase family 81 endo-[beta] glucanase"/>
    <property type="match status" value="1"/>
</dbReference>
<evidence type="ECO:0000256" key="2">
    <source>
        <dbReference type="ARBA" id="ARBA00010730"/>
    </source>
</evidence>
<proteinExistence type="inferred from homology"/>
<dbReference type="Proteomes" id="UP000189911">
    <property type="component" value="Chromosome F"/>
</dbReference>
<dbReference type="EC" id="3.2.1.39" evidence="3"/>
<keyword evidence="5" id="KW-0119">Carbohydrate metabolism</keyword>
<feature type="domain" description="Glycosyl hydrolase family 81 C-terminal" evidence="12">
    <location>
        <begin position="941"/>
        <end position="1293"/>
    </location>
</feature>
<feature type="region of interest" description="Disordered" evidence="9">
    <location>
        <begin position="93"/>
        <end position="270"/>
    </location>
</feature>
<keyword evidence="10" id="KW-0732">Signal</keyword>
<gene>
    <name evidence="13" type="ORF">LANO_0F13146G</name>
</gene>
<evidence type="ECO:0000256" key="4">
    <source>
        <dbReference type="ARBA" id="ARBA00022801"/>
    </source>
</evidence>
<feature type="compositionally biased region" description="Polar residues" evidence="9">
    <location>
        <begin position="144"/>
        <end position="254"/>
    </location>
</feature>
<name>A0A1G4KBY0_9SACH</name>
<evidence type="ECO:0000259" key="11">
    <source>
        <dbReference type="Pfam" id="PF03639"/>
    </source>
</evidence>
<evidence type="ECO:0000256" key="9">
    <source>
        <dbReference type="SAM" id="MobiDB-lite"/>
    </source>
</evidence>
<evidence type="ECO:0000313" key="13">
    <source>
        <dbReference type="EMBL" id="SCV01710.1"/>
    </source>
</evidence>
<dbReference type="InterPro" id="IPR040720">
    <property type="entry name" value="GH81_C"/>
</dbReference>
<comment type="catalytic activity">
    <reaction evidence="1">
        <text>Hydrolysis of (1-&gt;3)-beta-D-glucosidic linkages in (1-&gt;3)-beta-D-glucans.</text>
        <dbReference type="EC" id="3.2.1.39"/>
    </reaction>
</comment>
<keyword evidence="8" id="KW-0624">Polysaccharide degradation</keyword>
<dbReference type="PANTHER" id="PTHR31983">
    <property type="entry name" value="ENDO-1,3(4)-BETA-GLUCANASE 1"/>
    <property type="match status" value="1"/>
</dbReference>
<dbReference type="Pfam" id="PF17652">
    <property type="entry name" value="Glyco_hydro81C"/>
    <property type="match status" value="1"/>
</dbReference>
<evidence type="ECO:0000259" key="12">
    <source>
        <dbReference type="Pfam" id="PF17652"/>
    </source>
</evidence>
<evidence type="ECO:0000256" key="7">
    <source>
        <dbReference type="ARBA" id="ARBA00023316"/>
    </source>
</evidence>
<dbReference type="GO" id="GO:0009986">
    <property type="term" value="C:cell surface"/>
    <property type="evidence" value="ECO:0007669"/>
    <property type="project" value="TreeGrafter"/>
</dbReference>
<accession>A0A1G4KBY0</accession>
<feature type="signal peptide" evidence="10">
    <location>
        <begin position="1"/>
        <end position="18"/>
    </location>
</feature>
<comment type="similarity">
    <text evidence="2">Belongs to the glycosyl hydrolase 81 family.</text>
</comment>